<organism evidence="4 5">
    <name type="scientific">Natrialba aegyptia DSM 13077</name>
    <dbReference type="NCBI Taxonomy" id="1227491"/>
    <lineage>
        <taxon>Archaea</taxon>
        <taxon>Methanobacteriati</taxon>
        <taxon>Methanobacteriota</taxon>
        <taxon>Stenosarchaea group</taxon>
        <taxon>Halobacteria</taxon>
        <taxon>Halobacteriales</taxon>
        <taxon>Natrialbaceae</taxon>
        <taxon>Natrialba</taxon>
    </lineage>
</organism>
<dbReference type="InterPro" id="IPR055775">
    <property type="entry name" value="DUF7351"/>
</dbReference>
<dbReference type="Pfam" id="PF24042">
    <property type="entry name" value="DUF7351"/>
    <property type="match status" value="1"/>
</dbReference>
<accession>M0BB32</accession>
<evidence type="ECO:0008006" key="6">
    <source>
        <dbReference type="Google" id="ProtNLM"/>
    </source>
</evidence>
<evidence type="ECO:0000256" key="1">
    <source>
        <dbReference type="SAM" id="MobiDB-lite"/>
    </source>
</evidence>
<gene>
    <name evidence="4" type="ORF">C480_07582</name>
</gene>
<evidence type="ECO:0000313" key="5">
    <source>
        <dbReference type="Proteomes" id="UP000011591"/>
    </source>
</evidence>
<dbReference type="EMBL" id="AOIP01000016">
    <property type="protein sequence ID" value="ELZ06874.1"/>
    <property type="molecule type" value="Genomic_DNA"/>
</dbReference>
<name>M0BB32_9EURY</name>
<feature type="domain" description="DUF7351" evidence="3">
    <location>
        <begin position="143"/>
        <end position="325"/>
    </location>
</feature>
<feature type="compositionally biased region" description="Acidic residues" evidence="1">
    <location>
        <begin position="22"/>
        <end position="38"/>
    </location>
</feature>
<keyword evidence="5" id="KW-1185">Reference proteome</keyword>
<dbReference type="Proteomes" id="UP000011591">
    <property type="component" value="Unassembled WGS sequence"/>
</dbReference>
<sequence>MDDTPTDSDAGMDADGKTDTGTDPDPDEFTAENADADDAAPARVDPADAFAALGNSIRVDILRAFLEHQQAAATPVVQFSTLRRAVGLRDSGQFRYHLEQLRGAFVEKCDGGYRLTYAGSAVLTAIVAGTYTDTDALGPTPVDSACTFCGAAVSATYRDGILTVSCENEHPLFVWALPPNAAAGASIEDLIELATTLAFQSYELVVNGTCSECYSSISPEFESADDSSGDDTAGQSVRFTAACDACGAAWSVPVGFALLTHPEIERLYHRQDRPLRTQYWWELDPVTSAVELEFESSGTDPNRVRLSVDIGDTTVRATLDETGSVAELEFTTD</sequence>
<evidence type="ECO:0000313" key="4">
    <source>
        <dbReference type="EMBL" id="ELZ06874.1"/>
    </source>
</evidence>
<reference evidence="4 5" key="1">
    <citation type="journal article" date="2014" name="PLoS Genet.">
        <title>Phylogenetically driven sequencing of extremely halophilic archaea reveals strategies for static and dynamic osmo-response.</title>
        <authorList>
            <person name="Becker E.A."/>
            <person name="Seitzer P.M."/>
            <person name="Tritt A."/>
            <person name="Larsen D."/>
            <person name="Krusor M."/>
            <person name="Yao A.I."/>
            <person name="Wu D."/>
            <person name="Madern D."/>
            <person name="Eisen J.A."/>
            <person name="Darling A.E."/>
            <person name="Facciotti M.T."/>
        </authorList>
    </citation>
    <scope>NUCLEOTIDE SEQUENCE [LARGE SCALE GENOMIC DNA]</scope>
    <source>
        <strain evidence="4 5">DSM 13077</strain>
    </source>
</reference>
<feature type="compositionally biased region" description="Acidic residues" evidence="1">
    <location>
        <begin position="1"/>
        <end position="12"/>
    </location>
</feature>
<feature type="domain" description="DUF7347" evidence="2">
    <location>
        <begin position="46"/>
        <end position="126"/>
    </location>
</feature>
<dbReference type="RefSeq" id="WP_006665013.1">
    <property type="nucleotide sequence ID" value="NZ_AOIP01000016.1"/>
</dbReference>
<evidence type="ECO:0000259" key="3">
    <source>
        <dbReference type="Pfam" id="PF24042"/>
    </source>
</evidence>
<dbReference type="PATRIC" id="fig|1227491.4.peg.1563"/>
<dbReference type="InterPro" id="IPR036388">
    <property type="entry name" value="WH-like_DNA-bd_sf"/>
</dbReference>
<protein>
    <recommendedName>
        <fullName evidence="6">ArsR family transcriptional regulator</fullName>
    </recommendedName>
</protein>
<dbReference type="Gene3D" id="1.10.10.10">
    <property type="entry name" value="Winged helix-like DNA-binding domain superfamily/Winged helix DNA-binding domain"/>
    <property type="match status" value="1"/>
</dbReference>
<dbReference type="OrthoDB" id="8482at2157"/>
<dbReference type="AlphaFoldDB" id="M0BB32"/>
<feature type="region of interest" description="Disordered" evidence="1">
    <location>
        <begin position="1"/>
        <end position="41"/>
    </location>
</feature>
<proteinExistence type="predicted"/>
<dbReference type="InterPro" id="IPR055771">
    <property type="entry name" value="DUF7347"/>
</dbReference>
<dbReference type="Pfam" id="PF24038">
    <property type="entry name" value="DUF7347"/>
    <property type="match status" value="1"/>
</dbReference>
<evidence type="ECO:0000259" key="2">
    <source>
        <dbReference type="Pfam" id="PF24038"/>
    </source>
</evidence>
<comment type="caution">
    <text evidence="4">The sequence shown here is derived from an EMBL/GenBank/DDBJ whole genome shotgun (WGS) entry which is preliminary data.</text>
</comment>